<dbReference type="PANTHER" id="PTHR47529:SF1">
    <property type="entry name" value="PERIPLASMIC CHAPERONE PPID"/>
    <property type="match status" value="1"/>
</dbReference>
<evidence type="ECO:0000256" key="9">
    <source>
        <dbReference type="ARBA" id="ARBA00030642"/>
    </source>
</evidence>
<dbReference type="InterPro" id="IPR052029">
    <property type="entry name" value="PpiD_chaperone"/>
</dbReference>
<evidence type="ECO:0000256" key="14">
    <source>
        <dbReference type="PROSITE-ProRule" id="PRU00278"/>
    </source>
</evidence>
<evidence type="ECO:0000256" key="6">
    <source>
        <dbReference type="ARBA" id="ARBA00022989"/>
    </source>
</evidence>
<dbReference type="GO" id="GO:0003755">
    <property type="term" value="F:peptidyl-prolyl cis-trans isomerase activity"/>
    <property type="evidence" value="ECO:0007669"/>
    <property type="project" value="UniProtKB-KW"/>
</dbReference>
<dbReference type="PANTHER" id="PTHR47529">
    <property type="entry name" value="PEPTIDYL-PROLYL CIS-TRANS ISOMERASE D"/>
    <property type="match status" value="1"/>
</dbReference>
<keyword evidence="14" id="KW-0697">Rotamase</keyword>
<evidence type="ECO:0000256" key="3">
    <source>
        <dbReference type="ARBA" id="ARBA00022475"/>
    </source>
</evidence>
<keyword evidence="18" id="KW-1185">Reference proteome</keyword>
<dbReference type="Gene3D" id="3.10.50.40">
    <property type="match status" value="1"/>
</dbReference>
<comment type="similarity">
    <text evidence="11">Belongs to the PpiD chaperone family.</text>
</comment>
<evidence type="ECO:0000256" key="7">
    <source>
        <dbReference type="ARBA" id="ARBA00023136"/>
    </source>
</evidence>
<evidence type="ECO:0000256" key="4">
    <source>
        <dbReference type="ARBA" id="ARBA00022519"/>
    </source>
</evidence>
<dbReference type="Pfam" id="PF13145">
    <property type="entry name" value="Rotamase_2"/>
    <property type="match status" value="2"/>
</dbReference>
<dbReference type="EMBL" id="JACOMF010000013">
    <property type="protein sequence ID" value="MBC4016258.1"/>
    <property type="molecule type" value="Genomic_DNA"/>
</dbReference>
<dbReference type="InterPro" id="IPR027304">
    <property type="entry name" value="Trigger_fact/SurA_dom_sf"/>
</dbReference>
<dbReference type="RefSeq" id="WP_186771028.1">
    <property type="nucleotide sequence ID" value="NZ_JACOMF010000013.1"/>
</dbReference>
<evidence type="ECO:0000256" key="2">
    <source>
        <dbReference type="ARBA" id="ARBA00018370"/>
    </source>
</evidence>
<dbReference type="GO" id="GO:0005886">
    <property type="term" value="C:plasma membrane"/>
    <property type="evidence" value="ECO:0007669"/>
    <property type="project" value="UniProtKB-SubCell"/>
</dbReference>
<evidence type="ECO:0000256" key="11">
    <source>
        <dbReference type="ARBA" id="ARBA00038408"/>
    </source>
</evidence>
<dbReference type="Proteomes" id="UP000600101">
    <property type="component" value="Unassembled WGS sequence"/>
</dbReference>
<keyword evidence="5 15" id="KW-0812">Transmembrane</keyword>
<dbReference type="InterPro" id="IPR046357">
    <property type="entry name" value="PPIase_dom_sf"/>
</dbReference>
<feature type="domain" description="PpiC" evidence="16">
    <location>
        <begin position="267"/>
        <end position="355"/>
    </location>
</feature>
<keyword evidence="4" id="KW-0997">Cell inner membrane</keyword>
<evidence type="ECO:0000256" key="13">
    <source>
        <dbReference type="ARBA" id="ARBA00042775"/>
    </source>
</evidence>
<evidence type="ECO:0000259" key="16">
    <source>
        <dbReference type="PROSITE" id="PS50198"/>
    </source>
</evidence>
<evidence type="ECO:0000256" key="12">
    <source>
        <dbReference type="ARBA" id="ARBA00040743"/>
    </source>
</evidence>
<dbReference type="AlphaFoldDB" id="A0A9X0UE20"/>
<keyword evidence="8" id="KW-0143">Chaperone</keyword>
<evidence type="ECO:0000256" key="10">
    <source>
        <dbReference type="ARBA" id="ARBA00031484"/>
    </source>
</evidence>
<accession>A0A9X0UE20</accession>
<dbReference type="PROSITE" id="PS50198">
    <property type="entry name" value="PPIC_PPIASE_2"/>
    <property type="match status" value="1"/>
</dbReference>
<gene>
    <name evidence="17" type="ORF">H7965_13105</name>
</gene>
<evidence type="ECO:0000256" key="5">
    <source>
        <dbReference type="ARBA" id="ARBA00022692"/>
    </source>
</evidence>
<dbReference type="InterPro" id="IPR000297">
    <property type="entry name" value="PPIase_PpiC"/>
</dbReference>
<evidence type="ECO:0000313" key="18">
    <source>
        <dbReference type="Proteomes" id="UP000600101"/>
    </source>
</evidence>
<keyword evidence="6 15" id="KW-1133">Transmembrane helix</keyword>
<reference evidence="17" key="1">
    <citation type="submission" date="2020-08" db="EMBL/GenBank/DDBJ databases">
        <authorList>
            <person name="Hu Y."/>
            <person name="Nguyen S.V."/>
            <person name="Li F."/>
            <person name="Fanning S."/>
        </authorList>
    </citation>
    <scope>NUCLEOTIDE SEQUENCE</scope>
    <source>
        <strain evidence="17">SYSU D8009</strain>
    </source>
</reference>
<protein>
    <recommendedName>
        <fullName evidence="2">Parvulin-like PPIase</fullName>
    </recommendedName>
    <alternativeName>
        <fullName evidence="9">Peptidyl-prolyl cis-trans isomerase plp</fullName>
    </alternativeName>
    <alternativeName>
        <fullName evidence="12">Periplasmic chaperone PpiD</fullName>
    </alternativeName>
    <alternativeName>
        <fullName evidence="13">Periplasmic folding chaperone</fullName>
    </alternativeName>
    <alternativeName>
        <fullName evidence="10">Rotamase plp</fullName>
    </alternativeName>
</protein>
<dbReference type="SUPFAM" id="SSF109998">
    <property type="entry name" value="Triger factor/SurA peptide-binding domain-like"/>
    <property type="match status" value="1"/>
</dbReference>
<dbReference type="Gene3D" id="1.10.4030.10">
    <property type="entry name" value="Porin chaperone SurA, peptide-binding domain"/>
    <property type="match status" value="1"/>
</dbReference>
<comment type="caution">
    <text evidence="17">The sequence shown here is derived from an EMBL/GenBank/DDBJ whole genome shotgun (WGS) entry which is preliminary data.</text>
</comment>
<name>A0A9X0UE20_9PROT</name>
<evidence type="ECO:0000256" key="1">
    <source>
        <dbReference type="ARBA" id="ARBA00004382"/>
    </source>
</evidence>
<evidence type="ECO:0000256" key="8">
    <source>
        <dbReference type="ARBA" id="ARBA00023186"/>
    </source>
</evidence>
<dbReference type="SUPFAM" id="SSF54534">
    <property type="entry name" value="FKBP-like"/>
    <property type="match status" value="1"/>
</dbReference>
<keyword evidence="3" id="KW-1003">Cell membrane</keyword>
<comment type="subcellular location">
    <subcellularLocation>
        <location evidence="1">Cell inner membrane</location>
        <topology evidence="1">Single-pass type II membrane protein</topology>
        <orientation evidence="1">Periplasmic side</orientation>
    </subcellularLocation>
</comment>
<feature type="transmembrane region" description="Helical" evidence="15">
    <location>
        <begin position="12"/>
        <end position="31"/>
    </location>
</feature>
<keyword evidence="7 15" id="KW-0472">Membrane</keyword>
<evidence type="ECO:0000313" key="17">
    <source>
        <dbReference type="EMBL" id="MBC4016258.1"/>
    </source>
</evidence>
<keyword evidence="14 17" id="KW-0413">Isomerase</keyword>
<evidence type="ECO:0000256" key="15">
    <source>
        <dbReference type="SAM" id="Phobius"/>
    </source>
</evidence>
<sequence length="630" mass="68232">MLTALRRMAGTWLAKLLFVLLIASFAVWGIGDAVRDFGRDDSVARVGDQAITLDDAQASVRREMQRLARQLGAQFENDPRIRRAVTEQAIEQLVLDRVVRGETQRLNLTVPDAAVREFIFGIQGFRGMDGQFSRPVFENFLRSNDLTEAGFLALVRADLARQQVAQAVRAGAAAPDALVRPLLRWQGEQRAATVVSLAVADAPEPPAPEEAQLRRYHENNPERFSTPELRDASVAVLTAELLSREVEVTDQEIAAAYEARRGQFETAEHRSIHQVLVPDEAKARAIAEAWKGGADFAAITAQADEAGGQAVDLGSLDRAGLPLPELAEAAFGVAEGGVTDPVQSPFGWHVLKVEKIEPGHARTLAEVRDTLRHELAQEKAADLAFDRANKVEDALAGGATLAEAAQRFNLGFAAIRTDATGHDAEGQEVALPVIEASRQPLLRAIFTAERGAAPRLAETEAGFVAVTINEVVPPALKPFEAVEPAVREAFIAEAKRRVQEERAAALLAATRGGKPLAEAAREAGLGFREVGALRRDQRQDAPVPPELLAPLFELKLNETTMVPTRTGFTVAQLTEVTPADPDADAAAMARIRGETAQAMANDLEMQFMTALRARSNVRINPRLVDQLAQP</sequence>
<proteinExistence type="inferred from homology"/>
<organism evidence="17 18">
    <name type="scientific">Siccirubricoccus deserti</name>
    <dbReference type="NCBI Taxonomy" id="2013562"/>
    <lineage>
        <taxon>Bacteria</taxon>
        <taxon>Pseudomonadati</taxon>
        <taxon>Pseudomonadota</taxon>
        <taxon>Alphaproteobacteria</taxon>
        <taxon>Acetobacterales</taxon>
        <taxon>Roseomonadaceae</taxon>
        <taxon>Siccirubricoccus</taxon>
    </lineage>
</organism>
<dbReference type="Pfam" id="PF13624">
    <property type="entry name" value="SurA_N_3"/>
    <property type="match status" value="1"/>
</dbReference>